<feature type="active site" description="Schiff-base intermediate with substrate; via topaquinone" evidence="12">
    <location>
        <position position="456"/>
    </location>
</feature>
<comment type="cofactor">
    <cofactor evidence="14">
        <name>Cu cation</name>
        <dbReference type="ChEBI" id="CHEBI:23378"/>
    </cofactor>
    <text evidence="14">Contains 1 topaquinone per subunit.</text>
</comment>
<comment type="PTM">
    <text evidence="13 14">Topaquinone (TPQ) is generated by copper-dependent autoxidation of a specific tyrosyl residue.</text>
</comment>
<dbReference type="InterPro" id="IPR015800">
    <property type="entry name" value="Cu_amine_oxidase_N2"/>
</dbReference>
<feature type="domain" description="Copper amine oxidase catalytic" evidence="16">
    <location>
        <begin position="299"/>
        <end position="704"/>
    </location>
</feature>
<evidence type="ECO:0000313" key="20">
    <source>
        <dbReference type="Proteomes" id="UP000660262"/>
    </source>
</evidence>
<evidence type="ECO:0000256" key="13">
    <source>
        <dbReference type="PIRSR" id="PIRSR600269-51"/>
    </source>
</evidence>
<evidence type="ECO:0000256" key="2">
    <source>
        <dbReference type="ARBA" id="ARBA00001936"/>
    </source>
</evidence>
<dbReference type="PROSITE" id="PS01164">
    <property type="entry name" value="COPPER_AMINE_OXID_1"/>
    <property type="match status" value="1"/>
</dbReference>
<evidence type="ECO:0000259" key="16">
    <source>
        <dbReference type="Pfam" id="PF01179"/>
    </source>
</evidence>
<keyword evidence="11" id="KW-0464">Manganese</keyword>
<organism evidence="19 20">
    <name type="scientific">Pycnococcus provasolii</name>
    <dbReference type="NCBI Taxonomy" id="41880"/>
    <lineage>
        <taxon>Eukaryota</taxon>
        <taxon>Viridiplantae</taxon>
        <taxon>Chlorophyta</taxon>
        <taxon>Pseudoscourfieldiophyceae</taxon>
        <taxon>Pseudoscourfieldiales</taxon>
        <taxon>Pycnococcaceae</taxon>
        <taxon>Pycnococcus</taxon>
    </lineage>
</organism>
<comment type="cofactor">
    <cofactor evidence="1">
        <name>Cu cation</name>
        <dbReference type="ChEBI" id="CHEBI:23378"/>
    </cofactor>
</comment>
<feature type="active site" description="Proton acceptor" evidence="12">
    <location>
        <position position="372"/>
    </location>
</feature>
<evidence type="ECO:0000256" key="8">
    <source>
        <dbReference type="ARBA" id="ARBA00023002"/>
    </source>
</evidence>
<dbReference type="GO" id="GO:0008131">
    <property type="term" value="F:primary methylamine oxidase activity"/>
    <property type="evidence" value="ECO:0007669"/>
    <property type="project" value="InterPro"/>
</dbReference>
<comment type="cofactor">
    <cofactor evidence="2">
        <name>Mn(2+)</name>
        <dbReference type="ChEBI" id="CHEBI:29035"/>
    </cofactor>
</comment>
<feature type="compositionally biased region" description="Low complexity" evidence="15">
    <location>
        <begin position="48"/>
        <end position="64"/>
    </location>
</feature>
<dbReference type="InterPro" id="IPR000269">
    <property type="entry name" value="Cu_amine_oxidase"/>
</dbReference>
<evidence type="ECO:0000256" key="6">
    <source>
        <dbReference type="ARBA" id="ARBA00022723"/>
    </source>
</evidence>
<dbReference type="Gene3D" id="2.70.98.20">
    <property type="entry name" value="Copper amine oxidase, catalytic domain"/>
    <property type="match status" value="1"/>
</dbReference>
<dbReference type="GO" id="GO:0005507">
    <property type="term" value="F:copper ion binding"/>
    <property type="evidence" value="ECO:0007669"/>
    <property type="project" value="InterPro"/>
</dbReference>
<comment type="caution">
    <text evidence="19">The sequence shown here is derived from an EMBL/GenBank/DDBJ whole genome shotgun (WGS) entry which is preliminary data.</text>
</comment>
<name>A0A830HQ12_9CHLO</name>
<accession>A0A830HQ12</accession>
<dbReference type="EC" id="1.4.3.-" evidence="14"/>
<dbReference type="OrthoDB" id="5379943at2759"/>
<dbReference type="PANTHER" id="PTHR10638:SF86">
    <property type="entry name" value="COPPER AMINE OXIDASE 1-RELATED"/>
    <property type="match status" value="1"/>
</dbReference>
<dbReference type="Pfam" id="PF02728">
    <property type="entry name" value="Cu_amine_oxidN3"/>
    <property type="match status" value="1"/>
</dbReference>
<keyword evidence="10" id="KW-1015">Disulfide bond</keyword>
<dbReference type="InterPro" id="IPR016182">
    <property type="entry name" value="Cu_amine_oxidase_N-reg"/>
</dbReference>
<dbReference type="Pfam" id="PF01179">
    <property type="entry name" value="Cu_amine_oxid"/>
    <property type="match status" value="1"/>
</dbReference>
<comment type="subunit">
    <text evidence="5">Homodimer.</text>
</comment>
<feature type="domain" description="Copper amine oxidase N2-terminal" evidence="17">
    <location>
        <begin position="65"/>
        <end position="130"/>
    </location>
</feature>
<evidence type="ECO:0000256" key="10">
    <source>
        <dbReference type="ARBA" id="ARBA00023157"/>
    </source>
</evidence>
<keyword evidence="20" id="KW-1185">Reference proteome</keyword>
<protein>
    <recommendedName>
        <fullName evidence="14">Amine oxidase</fullName>
        <ecNumber evidence="14">1.4.3.-</ecNumber>
    </recommendedName>
</protein>
<evidence type="ECO:0000256" key="7">
    <source>
        <dbReference type="ARBA" id="ARBA00022772"/>
    </source>
</evidence>
<dbReference type="InterPro" id="IPR015798">
    <property type="entry name" value="Cu_amine_oxidase_C"/>
</dbReference>
<dbReference type="InterPro" id="IPR036460">
    <property type="entry name" value="Cu_amine_oxidase_C_sf"/>
</dbReference>
<comment type="cofactor">
    <cofactor evidence="3">
        <name>Zn(2+)</name>
        <dbReference type="ChEBI" id="CHEBI:29105"/>
    </cofactor>
</comment>
<dbReference type="GO" id="GO:0048038">
    <property type="term" value="F:quinone binding"/>
    <property type="evidence" value="ECO:0007669"/>
    <property type="project" value="InterPro"/>
</dbReference>
<evidence type="ECO:0000259" key="17">
    <source>
        <dbReference type="Pfam" id="PF02727"/>
    </source>
</evidence>
<feature type="compositionally biased region" description="Basic and acidic residues" evidence="15">
    <location>
        <begin position="709"/>
        <end position="723"/>
    </location>
</feature>
<dbReference type="Gene3D" id="3.10.450.40">
    <property type="match status" value="2"/>
</dbReference>
<dbReference type="FunFam" id="2.70.98.20:FF:000001">
    <property type="entry name" value="Amine oxidase"/>
    <property type="match status" value="1"/>
</dbReference>
<keyword evidence="8 14" id="KW-0560">Oxidoreductase</keyword>
<dbReference type="EMBL" id="BNJQ01000024">
    <property type="protein sequence ID" value="GHP09244.1"/>
    <property type="molecule type" value="Genomic_DNA"/>
</dbReference>
<gene>
    <name evidence="19" type="ORF">PPROV_000798100</name>
</gene>
<dbReference type="AlphaFoldDB" id="A0A830HQ12"/>
<dbReference type="SUPFAM" id="SSF49998">
    <property type="entry name" value="Amine oxidase catalytic domain"/>
    <property type="match status" value="1"/>
</dbReference>
<evidence type="ECO:0000256" key="1">
    <source>
        <dbReference type="ARBA" id="ARBA00001935"/>
    </source>
</evidence>
<feature type="region of interest" description="Disordered" evidence="15">
    <location>
        <begin position="15"/>
        <end position="66"/>
    </location>
</feature>
<evidence type="ECO:0000256" key="5">
    <source>
        <dbReference type="ARBA" id="ARBA00011738"/>
    </source>
</evidence>
<feature type="region of interest" description="Disordered" evidence="15">
    <location>
        <begin position="701"/>
        <end position="723"/>
    </location>
</feature>
<dbReference type="GO" id="GO:0009308">
    <property type="term" value="P:amine metabolic process"/>
    <property type="evidence" value="ECO:0007669"/>
    <property type="project" value="UniProtKB-UniRule"/>
</dbReference>
<evidence type="ECO:0000256" key="9">
    <source>
        <dbReference type="ARBA" id="ARBA00023008"/>
    </source>
</evidence>
<keyword evidence="9 14" id="KW-0186">Copper</keyword>
<feature type="compositionally biased region" description="Basic residues" evidence="15">
    <location>
        <begin position="35"/>
        <end position="44"/>
    </location>
</feature>
<sequence>MLAQPRGVRCALNLRHVSSHSRPHSSIGSSSTVVRHNHRRRPSRKNLPTGKATTTPTSTTATSTHPLDELTSEEITRAAEAVRNAFADTELRFNSVTLAEPSKKDLTLFAQDGPEKTPKRTAEVVVLVPKTGEAYVCYVDYEANDDVQTNKLPLGTQPPYSPDDCFLAEDIVKADEEVASLLKERYGIEDLALVACDPWSVHLAEGLDYKPLQWRDDGVPARLVQTFLYLRHDADDNHYAHPIDILPIVDLNARKVVAVEGVDRPAPKLPTASVNYHRNKLASNEYLQTEWRKEVLKPLHIVQPDGPSFEVNGRHVTWDKWTLRVGWNMREGLVLHDVAYDGRSVLRRGSLVEMAVPYGDPNPPFERKCAFDVGDYGLGYCANSLELGCDCLGHIQYFDVTQADAEGAPYTIKKAICMHEEDDGILWKHMEYRNGHAESRRSRKLVLSFIATVVNYEYLFYWTLHQDGSIEFQIKLSGELSTNLLSEGEEAPAYGVMVAPGVNAQVHQHMFCARLDMDVDGSANSVAEVDVETLPVDASNPHGNAFKAKKTVLKTESDAKRTYDSNACRTWKIFNPSKINEISGEPVGYKLVPFTSGAAQPTLMTSPSCAVNTRGEFATKNLWVTSHSDDERYPAGEWTPQSTGALGLPEWTSKNRSVENTDVVCWHAFGVMHVPRPEDFPVMPCETTGFMLKPDNFFTGNPSIDLPPVEDKMSKEESSCCSE</sequence>
<keyword evidence="7 12" id="KW-0801">TPQ</keyword>
<evidence type="ECO:0000259" key="18">
    <source>
        <dbReference type="Pfam" id="PF02728"/>
    </source>
</evidence>
<comment type="similarity">
    <text evidence="4 14">Belongs to the copper/topaquinone oxidase family.</text>
</comment>
<evidence type="ECO:0000256" key="15">
    <source>
        <dbReference type="SAM" id="MobiDB-lite"/>
    </source>
</evidence>
<dbReference type="InterPro" id="IPR049948">
    <property type="entry name" value="Cu_Am_ox_TPQ-bd"/>
</dbReference>
<dbReference type="SUPFAM" id="SSF54416">
    <property type="entry name" value="Amine oxidase N-terminal region"/>
    <property type="match status" value="2"/>
</dbReference>
<dbReference type="PANTHER" id="PTHR10638">
    <property type="entry name" value="COPPER AMINE OXIDASE"/>
    <property type="match status" value="1"/>
</dbReference>
<proteinExistence type="inferred from homology"/>
<dbReference type="InterPro" id="IPR015802">
    <property type="entry name" value="Cu_amine_oxidase_N3"/>
</dbReference>
<evidence type="ECO:0000256" key="3">
    <source>
        <dbReference type="ARBA" id="ARBA00001947"/>
    </source>
</evidence>
<feature type="domain" description="Copper amine oxidase N3-terminal" evidence="18">
    <location>
        <begin position="159"/>
        <end position="259"/>
    </location>
</feature>
<reference evidence="19" key="1">
    <citation type="submission" date="2020-10" db="EMBL/GenBank/DDBJ databases">
        <title>Unveiling of a novel bifunctional photoreceptor, Dualchrome1, isolated from a cosmopolitan green alga.</title>
        <authorList>
            <person name="Suzuki S."/>
            <person name="Kawachi M."/>
        </authorList>
    </citation>
    <scope>NUCLEOTIDE SEQUENCE</scope>
    <source>
        <strain evidence="19">NIES 2893</strain>
    </source>
</reference>
<keyword evidence="6 14" id="KW-0479">Metal-binding</keyword>
<evidence type="ECO:0000256" key="12">
    <source>
        <dbReference type="PIRSR" id="PIRSR600269-50"/>
    </source>
</evidence>
<dbReference type="Proteomes" id="UP000660262">
    <property type="component" value="Unassembled WGS sequence"/>
</dbReference>
<evidence type="ECO:0000256" key="4">
    <source>
        <dbReference type="ARBA" id="ARBA00007983"/>
    </source>
</evidence>
<evidence type="ECO:0000256" key="14">
    <source>
        <dbReference type="RuleBase" id="RU000672"/>
    </source>
</evidence>
<evidence type="ECO:0000313" key="19">
    <source>
        <dbReference type="EMBL" id="GHP09244.1"/>
    </source>
</evidence>
<feature type="modified residue" description="2',4',5'-topaquinone" evidence="13">
    <location>
        <position position="456"/>
    </location>
</feature>
<dbReference type="NCBIfam" id="NF008559">
    <property type="entry name" value="PRK11504.1"/>
    <property type="match status" value="1"/>
</dbReference>
<dbReference type="Pfam" id="PF02727">
    <property type="entry name" value="Cu_amine_oxidN2"/>
    <property type="match status" value="1"/>
</dbReference>
<evidence type="ECO:0000256" key="11">
    <source>
        <dbReference type="ARBA" id="ARBA00023211"/>
    </source>
</evidence>